<dbReference type="RefSeq" id="WP_069482172.1">
    <property type="nucleotide sequence ID" value="NZ_KV766182.1"/>
</dbReference>
<name>A0A1E4RA95_9BACI</name>
<dbReference type="Pfam" id="PF14594">
    <property type="entry name" value="Sipho_Gp37"/>
    <property type="match status" value="1"/>
</dbReference>
<organism evidence="2 3">
    <name type="scientific">Lysinibacillus fusiformis</name>
    <dbReference type="NCBI Taxonomy" id="28031"/>
    <lineage>
        <taxon>Bacteria</taxon>
        <taxon>Bacillati</taxon>
        <taxon>Bacillota</taxon>
        <taxon>Bacilli</taxon>
        <taxon>Bacillales</taxon>
        <taxon>Bacillaceae</taxon>
        <taxon>Lysinibacillus</taxon>
    </lineage>
</organism>
<dbReference type="InterPro" id="IPR029432">
    <property type="entry name" value="Gp28/Gp37-like_dom"/>
</dbReference>
<evidence type="ECO:0000313" key="2">
    <source>
        <dbReference type="EMBL" id="ODV57268.1"/>
    </source>
</evidence>
<accession>A0A1E4RA95</accession>
<sequence>MLYVCNENFERLGFIGNFSYLLWRKKYGPFAEAELHVDVTPKNIELLKKDNIIYRQDDNEVMYIYYRNFGDSNGVEQLVVKCFSLFRWTDRRLLWRQYDFDATPEMIMRKLINETMINPSDSNQKIAQVNLTQAKNFGANVQHQMTYKDVYESIEKLCDTHEIGARCIFNGRELFYDFYEGMNRTINQKINPHIILSKNRANLLHRTYEDANNDLKTTALIAGAGEGSERKLASIGTEFKGLARREIFIDAREVSDKKDVNGEQVDIPLSEYQQLLLAKGNEKLSEYTEFIGFEAELDVTKENTKYNEDFFLGDLVTIKDDELGILMNSRVMQADEVFQEDGKSIYVSVGKSVPTLPQAIKRMVK</sequence>
<dbReference type="Proteomes" id="UP000094784">
    <property type="component" value="Unassembled WGS sequence"/>
</dbReference>
<feature type="domain" description="Gp28/Gp37-like" evidence="1">
    <location>
        <begin position="2"/>
        <end position="351"/>
    </location>
</feature>
<comment type="caution">
    <text evidence="2">The sequence shown here is derived from an EMBL/GenBank/DDBJ whole genome shotgun (WGS) entry which is preliminary data.</text>
</comment>
<dbReference type="OrthoDB" id="9255846at2"/>
<dbReference type="AlphaFoldDB" id="A0A1E4RA95"/>
<evidence type="ECO:0000259" key="1">
    <source>
        <dbReference type="Pfam" id="PF14594"/>
    </source>
</evidence>
<gene>
    <name evidence="2" type="ORF">BG258_15800</name>
</gene>
<evidence type="ECO:0000313" key="3">
    <source>
        <dbReference type="Proteomes" id="UP000094784"/>
    </source>
</evidence>
<protein>
    <recommendedName>
        <fullName evidence="1">Gp28/Gp37-like domain-containing protein</fullName>
    </recommendedName>
</protein>
<reference evidence="2 3" key="1">
    <citation type="submission" date="2016-09" db="EMBL/GenBank/DDBJ databases">
        <title>Draft genome sequence of the soil isolate, Lysinibacillus fusiformis M5, a potential hypoxanthine producer.</title>
        <authorList>
            <person name="Gallegos-Monterrosa R."/>
            <person name="Maroti G."/>
            <person name="Balint B."/>
            <person name="Kovacs A.T."/>
        </authorList>
    </citation>
    <scope>NUCLEOTIDE SEQUENCE [LARGE SCALE GENOMIC DNA]</scope>
    <source>
        <strain evidence="2 3">M5</strain>
    </source>
</reference>
<proteinExistence type="predicted"/>
<dbReference type="EMBL" id="MECQ01000001">
    <property type="protein sequence ID" value="ODV57268.1"/>
    <property type="molecule type" value="Genomic_DNA"/>
</dbReference>